<feature type="region of interest" description="Disordered" evidence="9">
    <location>
        <begin position="1362"/>
        <end position="1385"/>
    </location>
</feature>
<feature type="domain" description="Helicase C-terminal" evidence="11">
    <location>
        <begin position="312"/>
        <end position="459"/>
    </location>
</feature>
<keyword evidence="4 12" id="KW-0347">Helicase</keyword>
<accession>A0A0D5NI55</accession>
<dbReference type="Pfam" id="PF08494">
    <property type="entry name" value="DEAD_assoc"/>
    <property type="match status" value="1"/>
</dbReference>
<dbReference type="STRING" id="1126833.VN24_08690"/>
<dbReference type="PANTHER" id="PTHR47962:SF5">
    <property type="entry name" value="ATP-DEPENDENT HELICASE LHR-RELATED"/>
    <property type="match status" value="1"/>
</dbReference>
<feature type="compositionally biased region" description="Low complexity" evidence="9">
    <location>
        <begin position="641"/>
        <end position="652"/>
    </location>
</feature>
<dbReference type="GO" id="GO:0016887">
    <property type="term" value="F:ATP hydrolysis activity"/>
    <property type="evidence" value="ECO:0007669"/>
    <property type="project" value="TreeGrafter"/>
</dbReference>
<dbReference type="Gene3D" id="3.40.50.300">
    <property type="entry name" value="P-loop containing nucleotide triphosphate hydrolases"/>
    <property type="match status" value="2"/>
</dbReference>
<reference evidence="13" key="2">
    <citation type="submission" date="2015-03" db="EMBL/GenBank/DDBJ databases">
        <title>Genome sequence of Paenibacillus beijingensis strain DSM 24997T.</title>
        <authorList>
            <person name="Kwak Y."/>
            <person name="Shin J.-H."/>
        </authorList>
    </citation>
    <scope>NUCLEOTIDE SEQUENCE [LARGE SCALE GENOMIC DNA]</scope>
    <source>
        <strain evidence="13">DSM 24997</strain>
    </source>
</reference>
<dbReference type="PROSITE" id="PS51192">
    <property type="entry name" value="HELICASE_ATP_BIND_1"/>
    <property type="match status" value="1"/>
</dbReference>
<sequence length="1588" mass="173651">MPSRNPVPFHPVLAGWFTGRFGAPTDVQSRAWQAIAAGSHTLIAAPTGSGKTLAALLPCLDKVLRAKLEAARQPGRKRGSAASAWKPGVRVLYITPLKALNNDIYEHIIGFVEEIARAAEAEAAGAGTADGTDWPGLTCAVRTGDTPQSRRAAMLRRPPDVLVTTPESLFIMLTSVKGRDMLQTVEHVIVDEIHDLAADKRGSHLSLSLERLGVRCERPPQRIGVSATQKPLSRVARFLGGWEEPGPNDAAPNPARSDAESEEPVHPLGYRARPVSIIESAMSKTMDISVTMPDNSRIARTRESVWYPVMDRLLQLMNGCRSVLVFVNSRRLCERLCLRLNDYVGYEMARAHHGSMDRGRRLEVEEMLKAGKLRCIVATSSLELGIDVGHVDLVVQIDSPQSAAAGIQRIGRAGHAVGDASRGVILARERGALAEIAVLSRLIAARDIEPIAVPRNALDVLSQQTVAMAAMDDWHVSGLHRLVARSDSYRDFPLPRLESMLNVLAGFYPFARPLLDWDRASGTVRARSNTAMASIVGAGTIPQSSAYPVHHADSRAHLGELDEEFVQESRVGDVFQLGTNSWIIRDIQKDRIYVSETADNLSEIPFWRNEAGGRSFGLGQALGKFWSELEAKLSIRAGEDTTAAEAGGAAETAGDRYGGDAPIRADGGSVTALRSGYSGGESAAPPRDSVAQPASGSDSPSGTGDSGGSADDDELDDPRDEAAIAWLGENYCLDRLAAGRLAAMARAQSRVSALPTDTRIVIEHYKDVTNQTHIILHNTFGRRVNRTWQLALERQLKQILPYKIYGNAKDNGIEFVMPEWDASWMQAIWQVTSTNLEKQLLEAVPGSPLLAIAFRRIAETSLQLSRSYTRTPMWQKRLRSEELLRAALPYADDFPYLQEAVRECLYDYLDLPHLRKVLQALEDGSIAVTVRETARPSPLAAQFVADYVNMRLYEGDGLDESMQRQLMSLSKDLATDLFGRDALRGAIAPEVLAAENERLGAVRQKPQSEDDLYRVLKERGDLSADELAKLTEDDGGGRTRRWLEELELQGRALVLPPAYGSLRRWICADERVMYEAFPDTAASAAFVMSRFIDNRLSFTEDDLIHRYPQLTPDTARQLVDGLLDQGRIQQAPFADNESERIWTGSGIARRIVRLSVQAARSGAHPASAIRWCGQIALRQHALAGTQLRGTGGLRAVIGTLQGFFFPLSHWESVLFPARITDYRKEELDLLCASGEVIWIGRKADGDKEGRIAFFLAESKALYAPYLPNEPSGPGAAEVTKHPQLLARLRESGAIFLTRLAREAGRLPSEVLADLLDLVWEGHASNDQFAPLRLWAAAKGKNRAKTGSGLGRWYWTGSLAEGDEDGSGSANASGSANGRADASGSAEPPAVRWARHLLDTYGIVTKELVAAATPYSWDSMLPVLKRLEEWGVLTRGLFMEGMASMQFTTRELADAVRKPLPGGDSGLTLLSAVDPANPFGLLTDWPQMQGAAFARKPGNYMVLQDGQWLYWIENNGRRVRVMNGAAAGASADGLKIALRTILRQQGLTKISVERWNGDDVTDSEGAEVLRALGAERDRSSLVLWSSQLG</sequence>
<dbReference type="HOGENOM" id="CLU_002025_3_1_9"/>
<dbReference type="Pfam" id="PF23234">
    <property type="entry name" value="WHD_4th_Lhr"/>
    <property type="match status" value="1"/>
</dbReference>
<evidence type="ECO:0000256" key="8">
    <source>
        <dbReference type="ARBA" id="ARBA00023235"/>
    </source>
</evidence>
<feature type="region of interest" description="Disordered" evidence="9">
    <location>
        <begin position="641"/>
        <end position="716"/>
    </location>
</feature>
<dbReference type="Pfam" id="PF23235">
    <property type="entry name" value="WHD_3rd_Lhr"/>
    <property type="match status" value="1"/>
</dbReference>
<evidence type="ECO:0000256" key="4">
    <source>
        <dbReference type="ARBA" id="ARBA00022806"/>
    </source>
</evidence>
<dbReference type="InterPro" id="IPR055368">
    <property type="entry name" value="WH3_Lhr"/>
</dbReference>
<evidence type="ECO:0000313" key="13">
    <source>
        <dbReference type="Proteomes" id="UP000032633"/>
    </source>
</evidence>
<dbReference type="Proteomes" id="UP000032633">
    <property type="component" value="Chromosome"/>
</dbReference>
<keyword evidence="3" id="KW-0378">Hydrolase</keyword>
<dbReference type="Pfam" id="PF00271">
    <property type="entry name" value="Helicase_C"/>
    <property type="match status" value="1"/>
</dbReference>
<evidence type="ECO:0000256" key="2">
    <source>
        <dbReference type="ARBA" id="ARBA00022763"/>
    </source>
</evidence>
<evidence type="ECO:0000256" key="3">
    <source>
        <dbReference type="ARBA" id="ARBA00022801"/>
    </source>
</evidence>
<dbReference type="InterPro" id="IPR014001">
    <property type="entry name" value="Helicase_ATP-bd"/>
</dbReference>
<proteinExistence type="predicted"/>
<dbReference type="Pfam" id="PF00270">
    <property type="entry name" value="DEAD"/>
    <property type="match status" value="1"/>
</dbReference>
<dbReference type="KEGG" id="pbj:VN24_08690"/>
<feature type="compositionally biased region" description="Low complexity" evidence="9">
    <location>
        <begin position="1366"/>
        <end position="1385"/>
    </location>
</feature>
<dbReference type="PATRIC" id="fig|1126833.4.peg.1918"/>
<keyword evidence="2" id="KW-0227">DNA damage</keyword>
<dbReference type="InterPro" id="IPR013701">
    <property type="entry name" value="Lhr-like_DEAD/DEAH_assoc"/>
</dbReference>
<dbReference type="InterPro" id="IPR045628">
    <property type="entry name" value="Lhr_WH_dom"/>
</dbReference>
<dbReference type="GO" id="GO:0005524">
    <property type="term" value="F:ATP binding"/>
    <property type="evidence" value="ECO:0007669"/>
    <property type="project" value="UniProtKB-KW"/>
</dbReference>
<dbReference type="PANTHER" id="PTHR47962">
    <property type="entry name" value="ATP-DEPENDENT HELICASE LHR-RELATED-RELATED"/>
    <property type="match status" value="1"/>
</dbReference>
<dbReference type="SMART" id="SM00490">
    <property type="entry name" value="HELICc"/>
    <property type="match status" value="1"/>
</dbReference>
<keyword evidence="6" id="KW-0238">DNA-binding</keyword>
<dbReference type="InterPro" id="IPR027417">
    <property type="entry name" value="P-loop_NTPase"/>
</dbReference>
<feature type="region of interest" description="Disordered" evidence="9">
    <location>
        <begin position="240"/>
        <end position="266"/>
    </location>
</feature>
<evidence type="ECO:0000259" key="10">
    <source>
        <dbReference type="PROSITE" id="PS51192"/>
    </source>
</evidence>
<feature type="domain" description="Helicase ATP-binding" evidence="10">
    <location>
        <begin position="32"/>
        <end position="247"/>
    </location>
</feature>
<dbReference type="InterPro" id="IPR055367">
    <property type="entry name" value="WH4_Lhr"/>
</dbReference>
<dbReference type="EMBL" id="CP011058">
    <property type="protein sequence ID" value="AJY74637.1"/>
    <property type="molecule type" value="Genomic_DNA"/>
</dbReference>
<evidence type="ECO:0000313" key="12">
    <source>
        <dbReference type="EMBL" id="AJY74637.1"/>
    </source>
</evidence>
<dbReference type="RefSeq" id="WP_045670070.1">
    <property type="nucleotide sequence ID" value="NZ_CP011058.1"/>
</dbReference>
<keyword evidence="13" id="KW-1185">Reference proteome</keyword>
<dbReference type="SUPFAM" id="SSF52540">
    <property type="entry name" value="P-loop containing nucleoside triphosphate hydrolases"/>
    <property type="match status" value="1"/>
</dbReference>
<dbReference type="InterPro" id="IPR001650">
    <property type="entry name" value="Helicase_C-like"/>
</dbReference>
<keyword evidence="7" id="KW-0234">DNA repair</keyword>
<reference evidence="12 13" key="1">
    <citation type="journal article" date="2015" name="J. Biotechnol.">
        <title>Complete genome sequence of Paenibacillus beijingensis 7188(T) (=DSM 24997(T)), a novel rhizobacterium from jujube garden soil.</title>
        <authorList>
            <person name="Kwak Y."/>
            <person name="Shin J.H."/>
        </authorList>
    </citation>
    <scope>NUCLEOTIDE SEQUENCE [LARGE SCALE GENOMIC DNA]</scope>
    <source>
        <strain evidence="12 13">DSM 24997</strain>
    </source>
</reference>
<keyword evidence="8" id="KW-0413">Isomerase</keyword>
<name>A0A0D5NI55_9BACL</name>
<evidence type="ECO:0000256" key="9">
    <source>
        <dbReference type="SAM" id="MobiDB-lite"/>
    </source>
</evidence>
<dbReference type="InterPro" id="IPR052511">
    <property type="entry name" value="ATP-dep_Helicase"/>
</dbReference>
<dbReference type="InterPro" id="IPR011545">
    <property type="entry name" value="DEAD/DEAH_box_helicase_dom"/>
</dbReference>
<dbReference type="PROSITE" id="PS51194">
    <property type="entry name" value="HELICASE_CTER"/>
    <property type="match status" value="1"/>
</dbReference>
<keyword evidence="1" id="KW-0547">Nucleotide-binding</keyword>
<evidence type="ECO:0000256" key="5">
    <source>
        <dbReference type="ARBA" id="ARBA00022840"/>
    </source>
</evidence>
<evidence type="ECO:0000256" key="7">
    <source>
        <dbReference type="ARBA" id="ARBA00023204"/>
    </source>
</evidence>
<dbReference type="SMART" id="SM00487">
    <property type="entry name" value="DEXDc"/>
    <property type="match status" value="1"/>
</dbReference>
<gene>
    <name evidence="12" type="ORF">VN24_08690</name>
</gene>
<protein>
    <submittedName>
        <fullName evidence="12">DEAD/DEAH box helicase</fullName>
    </submittedName>
</protein>
<organism evidence="12 13">
    <name type="scientific">Paenibacillus beijingensis</name>
    <dbReference type="NCBI Taxonomy" id="1126833"/>
    <lineage>
        <taxon>Bacteria</taxon>
        <taxon>Bacillati</taxon>
        <taxon>Bacillota</taxon>
        <taxon>Bacilli</taxon>
        <taxon>Bacillales</taxon>
        <taxon>Paenibacillaceae</taxon>
        <taxon>Paenibacillus</taxon>
    </lineage>
</organism>
<dbReference type="GO" id="GO:0006281">
    <property type="term" value="P:DNA repair"/>
    <property type="evidence" value="ECO:0007669"/>
    <property type="project" value="UniProtKB-KW"/>
</dbReference>
<evidence type="ECO:0000256" key="1">
    <source>
        <dbReference type="ARBA" id="ARBA00022741"/>
    </source>
</evidence>
<evidence type="ECO:0000259" key="11">
    <source>
        <dbReference type="PROSITE" id="PS51194"/>
    </source>
</evidence>
<dbReference type="GO" id="GO:0004386">
    <property type="term" value="F:helicase activity"/>
    <property type="evidence" value="ECO:0007669"/>
    <property type="project" value="UniProtKB-KW"/>
</dbReference>
<keyword evidence="5" id="KW-0067">ATP-binding</keyword>
<dbReference type="Pfam" id="PF19306">
    <property type="entry name" value="WHD_Lhr"/>
    <property type="match status" value="1"/>
</dbReference>
<dbReference type="GO" id="GO:0003677">
    <property type="term" value="F:DNA binding"/>
    <property type="evidence" value="ECO:0007669"/>
    <property type="project" value="UniProtKB-KW"/>
</dbReference>
<evidence type="ECO:0000256" key="6">
    <source>
        <dbReference type="ARBA" id="ARBA00023125"/>
    </source>
</evidence>